<dbReference type="Proteomes" id="UP000235916">
    <property type="component" value="Unassembled WGS sequence"/>
</dbReference>
<dbReference type="Gene3D" id="3.40.50.1820">
    <property type="entry name" value="alpha/beta hydrolase"/>
    <property type="match status" value="2"/>
</dbReference>
<evidence type="ECO:0000259" key="2">
    <source>
        <dbReference type="Pfam" id="PF12770"/>
    </source>
</evidence>
<evidence type="ECO:0000313" key="4">
    <source>
        <dbReference type="EMBL" id="PND37710.1"/>
    </source>
</evidence>
<sequence>MLEPAMPAAAAPIPLRLSARASGQAQLPQLLMPATRAAGTPQEQGDVFFPAGYLQPLASFETSPAARSSVAGASQHEAALAPDALMLIELADGSSLITSAARLQQSLRLSHPELLDPATGAILLEQLRQQGAAPSRGLGEAVGGLISRVFTFAAGDKPDAIIKLALSKLADKAELGVTWAGTRALMWAIECQLDQEPGLYRWVSATGKAQDLAPHGLDLLTPVDPATAQPMLVFVHGTGSSSLGSFGELRNGDRDLWGALEARFRGGIFAFEHRTLSESPIENAIALARSLPIGAHVNLVSHSRGGLVADLLCLDKFDDLIERYAYAFEGTGVADEAENQRIRAELDAGHAEQREQLRTLARVLRERRLVVQRYVRAASPASGTKLASGNFDVFLSGLLSLIGRVPVFFGSPLYSAFKRVVIEIAKNRTDAHLVPGIEAMLPDSPLARLLREAPVRPGTQMAVIAGDIEGGGLLRRVGVMLTDYLLFDMDDNDLVVNTSAMLAGIAPKLSARVLFDRGADVSHFRYFVNADTRSALRDWLTHSEPARLPNFHDLPAQADFAAAMAAALAASSSRAVGADTRPIVVVLPGVMGSHLRAGPKDRVWFDPLDIAAGGLEKLAWQEGGAGVEAEELFAMFYGKLCEHLSKSHRVEPFPYDWRQPLDVLAERLGQFLDRLLKESDQPIRLLAHSMGGLVVRACIHKRRAVMDGLMAREGARLLMLGTPHQGAHSMVENLIGKGDTLRTLVRLDMTHDMQEVLDIIAGFRGALQLLPKPGFVDTFQGLPEGGVSLAYQQAETWAELKGLVRDFWFGNGRAGTPPQPVLDAASWLWQQDGPGLPSLPLAYASKSVYIFGQAPNTPCGIRIEGTDNSRRLKMVGTTRGDGTVSWDSGRIGGIGRFFYMPAAHGDLLATPAHFPALVELLTSGQTARLAVNPPAQRAIEQAMPTHYDAGPPSAEDPDALLRGLLGASARDRVPARTKRRLEVQVRAMDLRFVTDPIMVGHYLRDPIAGAESLIDRELLSGELSERHSLGLYAGSRGSAVVVLRVPGDAERRRGNLSGAVVTGLGSYDVPLNPADLTEAVRTGALRYLLQVIDVLGKGERELTLASLLLGYNSSANLTVAASVEALVRGVMEANARFFATTGLNIRIGRLDLIELYLDTAISATYALRQLSATLSDQAERQGTSLLCRGELQQGEGLRSRLFDAGSASYWPRLIVADADRSADAPAPAGNNAAALAQRLRYTYVGQRARAESVALQRQPGLIEQLVSQQIGNPIWNEDFGRLLFQLMVPHDFKDAARQLDRVVLVVDAYTANLPWELLLGDNPERPAEEKLPLALRTAVVRQLASPRFRNVVRQGSGRRALVIANPSSEGFAKGFPLIGGQPSAAPPDLPGAEAEGQQITALLSRIGYEVESQVGNWLRASDVLAKLYSQPWRLLHISAHGVFNLTHADGQARSGVLLSDGLLITAAEIEAMETVPELVFLNCCHLGQVDPAGKGQGSNKLAASVARELIEIGVRCVIVAGWAVNDESARRFGQVFYEQLLLRRQSFGDAVFRARRAVWDSHPEDITWGAFQAYGDPGWMAEPQGQGGDEARRADAGEGGGPPLFVSPEEWLDELARLRADLSRRRDHLSARELEALGQRVQDTLDRRCPAGWLELPQLQSALGRTWMELGQLEQAREALLRAVQAVDRSGAVPISDLEKLVDVETRLGEAQAVDALSRSTQAGKAGKPGSQAAEPLDTGLIELALRRLDGLDVLLAGPAAAAQDALPASNHSERTALRGSAWQRLASLQARRLLSGQLDMAAADEAARLMDQALQNSVAAYKAGEGQPGSDSFSACHALYRLALDALTDWQSPAQRDAAIALAQQCRRDAAQKFAIEPSPWDLLIQPEALLVERLLDGSLGRAGEEGRRAQEDLASAYLQALDGVSARPAQLEAMVNRLERLSRFHDALALVRYRDEALERTAAGLADLAARLLPGRALRADRPRTGAEALQAGAAVKPAAKSGPKPAAKAKAKRR</sequence>
<feature type="domain" description="CHAT" evidence="2">
    <location>
        <begin position="1279"/>
        <end position="1576"/>
    </location>
</feature>
<dbReference type="InterPro" id="IPR003386">
    <property type="entry name" value="LACT/PDAT_acylTrfase"/>
</dbReference>
<dbReference type="Pfam" id="PF12770">
    <property type="entry name" value="CHAT"/>
    <property type="match status" value="1"/>
</dbReference>
<feature type="region of interest" description="Disordered" evidence="1">
    <location>
        <begin position="1579"/>
        <end position="1603"/>
    </location>
</feature>
<dbReference type="EMBL" id="POSP01000003">
    <property type="protein sequence ID" value="PND37710.1"/>
    <property type="molecule type" value="Genomic_DNA"/>
</dbReference>
<dbReference type="InterPro" id="IPR024983">
    <property type="entry name" value="CHAT_dom"/>
</dbReference>
<dbReference type="GO" id="GO:0008374">
    <property type="term" value="F:O-acyltransferase activity"/>
    <property type="evidence" value="ECO:0007669"/>
    <property type="project" value="InterPro"/>
</dbReference>
<feature type="domain" description="DUF7379" evidence="3">
    <location>
        <begin position="232"/>
        <end position="313"/>
    </location>
</feature>
<evidence type="ECO:0000259" key="3">
    <source>
        <dbReference type="Pfam" id="PF24096"/>
    </source>
</evidence>
<organism evidence="4 5">
    <name type="scientific">Kinneretia aquatilis</name>
    <dbReference type="NCBI Taxonomy" id="2070761"/>
    <lineage>
        <taxon>Bacteria</taxon>
        <taxon>Pseudomonadati</taxon>
        <taxon>Pseudomonadota</taxon>
        <taxon>Betaproteobacteria</taxon>
        <taxon>Burkholderiales</taxon>
        <taxon>Sphaerotilaceae</taxon>
        <taxon>Roseateles</taxon>
    </lineage>
</organism>
<dbReference type="SUPFAM" id="SSF53474">
    <property type="entry name" value="alpha/beta-Hydrolases"/>
    <property type="match status" value="2"/>
</dbReference>
<name>A0A2N8KW90_9BURK</name>
<proteinExistence type="predicted"/>
<feature type="region of interest" description="Disordered" evidence="1">
    <location>
        <begin position="1985"/>
        <end position="2017"/>
    </location>
</feature>
<evidence type="ECO:0000313" key="5">
    <source>
        <dbReference type="Proteomes" id="UP000235916"/>
    </source>
</evidence>
<dbReference type="GO" id="GO:0006629">
    <property type="term" value="P:lipid metabolic process"/>
    <property type="evidence" value="ECO:0007669"/>
    <property type="project" value="InterPro"/>
</dbReference>
<dbReference type="InterPro" id="IPR055803">
    <property type="entry name" value="DUF7379"/>
</dbReference>
<gene>
    <name evidence="4" type="ORF">C1O66_09365</name>
</gene>
<dbReference type="Pfam" id="PF24096">
    <property type="entry name" value="DUF7379"/>
    <property type="match status" value="1"/>
</dbReference>
<keyword evidence="5" id="KW-1185">Reference proteome</keyword>
<dbReference type="PANTHER" id="PTHR11440">
    <property type="entry name" value="LECITHIN-CHOLESTEROL ACYLTRANSFERASE-RELATED"/>
    <property type="match status" value="1"/>
</dbReference>
<dbReference type="Pfam" id="PF02450">
    <property type="entry name" value="LCAT"/>
    <property type="match status" value="1"/>
</dbReference>
<protein>
    <submittedName>
        <fullName evidence="4">Uncharacterized protein</fullName>
    </submittedName>
</protein>
<feature type="compositionally biased region" description="Low complexity" evidence="1">
    <location>
        <begin position="1994"/>
        <end position="2009"/>
    </location>
</feature>
<evidence type="ECO:0000256" key="1">
    <source>
        <dbReference type="SAM" id="MobiDB-lite"/>
    </source>
</evidence>
<comment type="caution">
    <text evidence="4">The sequence shown here is derived from an EMBL/GenBank/DDBJ whole genome shotgun (WGS) entry which is preliminary data.</text>
</comment>
<dbReference type="InterPro" id="IPR029058">
    <property type="entry name" value="AB_hydrolase_fold"/>
</dbReference>
<reference evidence="4 5" key="1">
    <citation type="submission" date="2018-01" db="EMBL/GenBank/DDBJ databases">
        <title>Draft genome sequence of Paucibacter aquatile CR182 isolated from freshwater of the Nakdong River.</title>
        <authorList>
            <person name="Choi A."/>
            <person name="Chung E.J."/>
        </authorList>
    </citation>
    <scope>NUCLEOTIDE SEQUENCE [LARGE SCALE GENOMIC DNA]</scope>
    <source>
        <strain evidence="4 5">CR182</strain>
    </source>
</reference>
<accession>A0A2N8KW90</accession>